<dbReference type="SUPFAM" id="SSF47413">
    <property type="entry name" value="lambda repressor-like DNA-binding domains"/>
    <property type="match status" value="1"/>
</dbReference>
<keyword evidence="1" id="KW-1133">Transmembrane helix</keyword>
<accession>A0AAW7KAN2</accession>
<dbReference type="CDD" id="cd00093">
    <property type="entry name" value="HTH_XRE"/>
    <property type="match status" value="1"/>
</dbReference>
<dbReference type="Pfam" id="PF13239">
    <property type="entry name" value="2TM"/>
    <property type="match status" value="1"/>
</dbReference>
<keyword evidence="1" id="KW-0812">Transmembrane</keyword>
<feature type="transmembrane region" description="Helical" evidence="1">
    <location>
        <begin position="100"/>
        <end position="117"/>
    </location>
</feature>
<comment type="caution">
    <text evidence="3">The sequence shown here is derived from an EMBL/GenBank/DDBJ whole genome shotgun (WGS) entry which is preliminary data.</text>
</comment>
<gene>
    <name evidence="3" type="ORF">QVN42_17990</name>
</gene>
<dbReference type="Pfam" id="PF01381">
    <property type="entry name" value="HTH_3"/>
    <property type="match status" value="1"/>
</dbReference>
<name>A0AAW7KAN2_9GAMM</name>
<feature type="transmembrane region" description="Helical" evidence="1">
    <location>
        <begin position="123"/>
        <end position="146"/>
    </location>
</feature>
<organism evidence="3 4">
    <name type="scientific">Yersinia nurmii</name>
    <dbReference type="NCBI Taxonomy" id="685706"/>
    <lineage>
        <taxon>Bacteria</taxon>
        <taxon>Pseudomonadati</taxon>
        <taxon>Pseudomonadota</taxon>
        <taxon>Gammaproteobacteria</taxon>
        <taxon>Enterobacterales</taxon>
        <taxon>Yersiniaceae</taxon>
        <taxon>Yersinia</taxon>
    </lineage>
</organism>
<dbReference type="GO" id="GO:0003677">
    <property type="term" value="F:DNA binding"/>
    <property type="evidence" value="ECO:0007669"/>
    <property type="project" value="InterPro"/>
</dbReference>
<reference evidence="3" key="1">
    <citation type="submission" date="2023-06" db="EMBL/GenBank/DDBJ databases">
        <authorList>
            <person name="Polev D.E."/>
            <person name="Saitova A.T."/>
            <person name="Bogumilchik E.A."/>
            <person name="Kokorina G.I."/>
            <person name="Voskresenskaia E.A."/>
        </authorList>
    </citation>
    <scope>NUCLEOTIDE SEQUENCE</scope>
    <source>
        <strain evidence="3">2145 StPb PI</strain>
    </source>
</reference>
<evidence type="ECO:0000256" key="1">
    <source>
        <dbReference type="SAM" id="Phobius"/>
    </source>
</evidence>
<dbReference type="RefSeq" id="WP_289818349.1">
    <property type="nucleotide sequence ID" value="NZ_JAUEHU010000027.1"/>
</dbReference>
<proteinExistence type="predicted"/>
<dbReference type="InterPro" id="IPR001387">
    <property type="entry name" value="Cro/C1-type_HTH"/>
</dbReference>
<protein>
    <submittedName>
        <fullName evidence="3">Helix-turn-helix domain-containing protein</fullName>
    </submittedName>
</protein>
<evidence type="ECO:0000259" key="2">
    <source>
        <dbReference type="PROSITE" id="PS50943"/>
    </source>
</evidence>
<evidence type="ECO:0000313" key="3">
    <source>
        <dbReference type="EMBL" id="MDN0089240.1"/>
    </source>
</evidence>
<dbReference type="SMART" id="SM00530">
    <property type="entry name" value="HTH_XRE"/>
    <property type="match status" value="1"/>
</dbReference>
<dbReference type="InterPro" id="IPR025698">
    <property type="entry name" value="2TM_dom"/>
</dbReference>
<dbReference type="Gene3D" id="1.10.260.40">
    <property type="entry name" value="lambda repressor-like DNA-binding domains"/>
    <property type="match status" value="1"/>
</dbReference>
<evidence type="ECO:0000313" key="4">
    <source>
        <dbReference type="Proteomes" id="UP001167864"/>
    </source>
</evidence>
<keyword evidence="1" id="KW-0472">Membrane</keyword>
<dbReference type="PROSITE" id="PS50943">
    <property type="entry name" value="HTH_CROC1"/>
    <property type="match status" value="1"/>
</dbReference>
<dbReference type="Proteomes" id="UP001167864">
    <property type="component" value="Unassembled WGS sequence"/>
</dbReference>
<feature type="domain" description="HTH cro/C1-type" evidence="2">
    <location>
        <begin position="6"/>
        <end position="59"/>
    </location>
</feature>
<dbReference type="InterPro" id="IPR010982">
    <property type="entry name" value="Lambda_DNA-bd_dom_sf"/>
</dbReference>
<dbReference type="AlphaFoldDB" id="A0AAW7KAN2"/>
<dbReference type="EMBL" id="JAUEHU010000027">
    <property type="protein sequence ID" value="MDN0089240.1"/>
    <property type="molecule type" value="Genomic_DNA"/>
</dbReference>
<sequence length="164" mass="19203">MAIYRIRDLRLARGWSQEQLAEMASLSVRTIQRIENGEQASLETLSAIAAVMELKVNELCLVNEQGETTAENKEATDPIDQRVENARLAVEKEMNFFRRLFRSLIFCLFLFVINWFTSPQYYWIGWVVLGFGISLSIQAINIFVLGNWMDRWQQKRLQNKLRKP</sequence>